<dbReference type="GO" id="GO:0003990">
    <property type="term" value="F:acetylcholinesterase activity"/>
    <property type="evidence" value="ECO:0007669"/>
    <property type="project" value="TreeGrafter"/>
</dbReference>
<name>A0AAU7ZPQ3_9BACT</name>
<dbReference type="EMBL" id="CP132942">
    <property type="protein sequence ID" value="XCB32945.1"/>
    <property type="molecule type" value="Genomic_DNA"/>
</dbReference>
<accession>A0AAU7ZPQ3</accession>
<dbReference type="InterPro" id="IPR029058">
    <property type="entry name" value="AB_hydrolase_fold"/>
</dbReference>
<dbReference type="Gene3D" id="3.40.50.1820">
    <property type="entry name" value="alpha/beta hydrolase"/>
    <property type="match status" value="1"/>
</dbReference>
<feature type="domain" description="Carboxylesterase type B" evidence="3">
    <location>
        <begin position="28"/>
        <end position="169"/>
    </location>
</feature>
<dbReference type="GO" id="GO:0005886">
    <property type="term" value="C:plasma membrane"/>
    <property type="evidence" value="ECO:0007669"/>
    <property type="project" value="TreeGrafter"/>
</dbReference>
<dbReference type="GO" id="GO:0005615">
    <property type="term" value="C:extracellular space"/>
    <property type="evidence" value="ECO:0007669"/>
    <property type="project" value="TreeGrafter"/>
</dbReference>
<proteinExistence type="predicted"/>
<dbReference type="SUPFAM" id="SSF53474">
    <property type="entry name" value="alpha/beta-Hydrolases"/>
    <property type="match status" value="1"/>
</dbReference>
<dbReference type="GO" id="GO:0006581">
    <property type="term" value="P:acetylcholine catabolic process"/>
    <property type="evidence" value="ECO:0007669"/>
    <property type="project" value="TreeGrafter"/>
</dbReference>
<sequence>MPIFSKVLIRALLLIVVLATPAITLAQSPTASTESGAISGVHESGLNVYKGIPFAAPPVGDLRWRPPAHVASWTGTRKADAFAPACMQTGVSMPGETPPAVSEDCLYLNIWTPAKNGQAKLPVIVWIYGGGYINGSASMPLYWGDKLAHKGVIVVTIAYRLGPLGFLAHPELTRESRTIHRETTA</sequence>
<reference evidence="4" key="1">
    <citation type="submission" date="2023-08" db="EMBL/GenBank/DDBJ databases">
        <authorList>
            <person name="Messyasz A."/>
            <person name="Mannisto M.K."/>
            <person name="Kerkhof L.J."/>
            <person name="Haggblom M."/>
        </authorList>
    </citation>
    <scope>NUCLEOTIDE SEQUENCE</scope>
    <source>
        <strain evidence="4">X5P6</strain>
    </source>
</reference>
<dbReference type="AlphaFoldDB" id="A0AAU7ZPQ3"/>
<dbReference type="GO" id="GO:0019695">
    <property type="term" value="P:choline metabolic process"/>
    <property type="evidence" value="ECO:0007669"/>
    <property type="project" value="TreeGrafter"/>
</dbReference>
<dbReference type="PANTHER" id="PTHR43918">
    <property type="entry name" value="ACETYLCHOLINESTERASE"/>
    <property type="match status" value="1"/>
</dbReference>
<dbReference type="InterPro" id="IPR002018">
    <property type="entry name" value="CarbesteraseB"/>
</dbReference>
<keyword evidence="1" id="KW-0378">Hydrolase</keyword>
<gene>
    <name evidence="4" type="ORF">RBB77_21385</name>
</gene>
<feature type="chain" id="PRO_5044009118" evidence="2">
    <location>
        <begin position="27"/>
        <end position="185"/>
    </location>
</feature>
<evidence type="ECO:0000256" key="1">
    <source>
        <dbReference type="ARBA" id="ARBA00022801"/>
    </source>
</evidence>
<dbReference type="RefSeq" id="WP_353063785.1">
    <property type="nucleotide sequence ID" value="NZ_CP132942.1"/>
</dbReference>
<organism evidence="4">
    <name type="scientific">Tunturiibacter psychrotolerans</name>
    <dbReference type="NCBI Taxonomy" id="3069686"/>
    <lineage>
        <taxon>Bacteria</taxon>
        <taxon>Pseudomonadati</taxon>
        <taxon>Acidobacteriota</taxon>
        <taxon>Terriglobia</taxon>
        <taxon>Terriglobales</taxon>
        <taxon>Acidobacteriaceae</taxon>
        <taxon>Tunturiibacter</taxon>
    </lineage>
</organism>
<feature type="signal peptide" evidence="2">
    <location>
        <begin position="1"/>
        <end position="26"/>
    </location>
</feature>
<dbReference type="InterPro" id="IPR050654">
    <property type="entry name" value="AChE-related_enzymes"/>
</dbReference>
<dbReference type="InterPro" id="IPR019819">
    <property type="entry name" value="Carboxylesterase_B_CS"/>
</dbReference>
<dbReference type="KEGG" id="tpsc:RBB77_21385"/>
<evidence type="ECO:0000256" key="2">
    <source>
        <dbReference type="SAM" id="SignalP"/>
    </source>
</evidence>
<dbReference type="PROSITE" id="PS00941">
    <property type="entry name" value="CARBOXYLESTERASE_B_2"/>
    <property type="match status" value="1"/>
</dbReference>
<dbReference type="Pfam" id="PF00135">
    <property type="entry name" value="COesterase"/>
    <property type="match status" value="1"/>
</dbReference>
<reference evidence="4" key="2">
    <citation type="journal article" date="2024" name="Environ. Microbiol.">
        <title>Genome analysis and description of Tunturibacter gen. nov. expands the diversity of Terriglobia in tundra soils.</title>
        <authorList>
            <person name="Messyasz A."/>
            <person name="Mannisto M.K."/>
            <person name="Kerkhof L.J."/>
            <person name="Haggblom M.M."/>
        </authorList>
    </citation>
    <scope>NUCLEOTIDE SEQUENCE</scope>
    <source>
        <strain evidence="4">X5P6</strain>
    </source>
</reference>
<dbReference type="PANTHER" id="PTHR43918:SF4">
    <property type="entry name" value="CARBOXYLIC ESTER HYDROLASE"/>
    <property type="match status" value="1"/>
</dbReference>
<protein>
    <submittedName>
        <fullName evidence="4">Carboxylesterase family protein</fullName>
    </submittedName>
</protein>
<evidence type="ECO:0000313" key="4">
    <source>
        <dbReference type="EMBL" id="XCB32945.1"/>
    </source>
</evidence>
<evidence type="ECO:0000259" key="3">
    <source>
        <dbReference type="Pfam" id="PF00135"/>
    </source>
</evidence>
<keyword evidence="2" id="KW-0732">Signal</keyword>